<name>A0A834IGJ1_RHYFE</name>
<keyword evidence="2" id="KW-1185">Reference proteome</keyword>
<evidence type="ECO:0000313" key="1">
    <source>
        <dbReference type="EMBL" id="KAF7279454.1"/>
    </source>
</evidence>
<dbReference type="AlphaFoldDB" id="A0A834IGJ1"/>
<reference evidence="1" key="1">
    <citation type="submission" date="2020-08" db="EMBL/GenBank/DDBJ databases">
        <title>Genome sequencing and assembly of the red palm weevil Rhynchophorus ferrugineus.</title>
        <authorList>
            <person name="Dias G.B."/>
            <person name="Bergman C.M."/>
            <person name="Manee M."/>
        </authorList>
    </citation>
    <scope>NUCLEOTIDE SEQUENCE</scope>
    <source>
        <strain evidence="1">AA-2017</strain>
        <tissue evidence="1">Whole larva</tissue>
    </source>
</reference>
<accession>A0A834IGJ1</accession>
<dbReference type="Proteomes" id="UP000625711">
    <property type="component" value="Unassembled WGS sequence"/>
</dbReference>
<evidence type="ECO:0000313" key="2">
    <source>
        <dbReference type="Proteomes" id="UP000625711"/>
    </source>
</evidence>
<protein>
    <submittedName>
        <fullName evidence="1">Uncharacterized protein</fullName>
    </submittedName>
</protein>
<sequence length="98" mass="11672">MYFSRSTFELIYIPPVLFCQVPFIHSDHRQEKKIDILKKEQGVRSRLCGWRVISVTMARESRDPVAWEFGQGRVVPLGRWHVKLPFRRPPVWVYEGDD</sequence>
<proteinExistence type="predicted"/>
<dbReference type="EMBL" id="JAACXV010000361">
    <property type="protein sequence ID" value="KAF7279454.1"/>
    <property type="molecule type" value="Genomic_DNA"/>
</dbReference>
<gene>
    <name evidence="1" type="ORF">GWI33_007219</name>
</gene>
<comment type="caution">
    <text evidence="1">The sequence shown here is derived from an EMBL/GenBank/DDBJ whole genome shotgun (WGS) entry which is preliminary data.</text>
</comment>
<organism evidence="1 2">
    <name type="scientific">Rhynchophorus ferrugineus</name>
    <name type="common">Red palm weevil</name>
    <name type="synonym">Curculio ferrugineus</name>
    <dbReference type="NCBI Taxonomy" id="354439"/>
    <lineage>
        <taxon>Eukaryota</taxon>
        <taxon>Metazoa</taxon>
        <taxon>Ecdysozoa</taxon>
        <taxon>Arthropoda</taxon>
        <taxon>Hexapoda</taxon>
        <taxon>Insecta</taxon>
        <taxon>Pterygota</taxon>
        <taxon>Neoptera</taxon>
        <taxon>Endopterygota</taxon>
        <taxon>Coleoptera</taxon>
        <taxon>Polyphaga</taxon>
        <taxon>Cucujiformia</taxon>
        <taxon>Curculionidae</taxon>
        <taxon>Dryophthorinae</taxon>
        <taxon>Rhynchophorus</taxon>
    </lineage>
</organism>